<dbReference type="Proteomes" id="UP000666240">
    <property type="component" value="Unassembled WGS sequence"/>
</dbReference>
<proteinExistence type="predicted"/>
<evidence type="ECO:0000313" key="4">
    <source>
        <dbReference type="Proteomes" id="UP000666240"/>
    </source>
</evidence>
<evidence type="ECO:0000256" key="2">
    <source>
        <dbReference type="SAM" id="SignalP"/>
    </source>
</evidence>
<feature type="chain" id="PRO_5035195392" description="Mu-like prophage I protein" evidence="2">
    <location>
        <begin position="25"/>
        <end position="361"/>
    </location>
</feature>
<dbReference type="RefSeq" id="WP_209335446.1">
    <property type="nucleotide sequence ID" value="NZ_JAGIYY010000003.1"/>
</dbReference>
<organism evidence="3 4">
    <name type="scientific">Tianweitania sediminis</name>
    <dbReference type="NCBI Taxonomy" id="1502156"/>
    <lineage>
        <taxon>Bacteria</taxon>
        <taxon>Pseudomonadati</taxon>
        <taxon>Pseudomonadota</taxon>
        <taxon>Alphaproteobacteria</taxon>
        <taxon>Hyphomicrobiales</taxon>
        <taxon>Phyllobacteriaceae</taxon>
        <taxon>Tianweitania</taxon>
    </lineage>
</organism>
<sequence length="361" mass="36883">MSKAAATTLATFAAPLALLSAADAADGSWVQLCPAGTFSARDGRGPFDAGHGETLQAIVQRTLSIAGSTELVIDYDHQSVFGAKDGVGGTAKAAGWIKELQVRADGIWGRVEWTAAAAEAIRGLEYRYLSPVLIHSKSTGKVLAIRMAALTNTPALDLAQVAASSDLSFSDLSPEGEPMDNILQALGLAAGSTEAEALSVINKLQTTVAAVALAAGTDAEAGSDAIVAAFNAKATAAPDPSKYVPLSAVTELRNTVTQLQQALSADKAQTAVDQAVASGKLAPALKDWGLDLAKKDIAAFNAFTSGAPVLTDPQLKPTPQRQAGDPVPLDESQREAVAALGISAADYAKTLAAEAASSETF</sequence>
<keyword evidence="4" id="KW-1185">Reference proteome</keyword>
<reference evidence="3" key="1">
    <citation type="submission" date="2021-03" db="EMBL/GenBank/DDBJ databases">
        <title>Genome sequencing and assembly of Tianweitania sediminis.</title>
        <authorList>
            <person name="Chhetri G."/>
        </authorList>
    </citation>
    <scope>NUCLEOTIDE SEQUENCE</scope>
    <source>
        <strain evidence="3">Z8</strain>
    </source>
</reference>
<feature type="region of interest" description="Disordered" evidence="1">
    <location>
        <begin position="309"/>
        <end position="332"/>
    </location>
</feature>
<feature type="signal peptide" evidence="2">
    <location>
        <begin position="1"/>
        <end position="24"/>
    </location>
</feature>
<evidence type="ECO:0008006" key="5">
    <source>
        <dbReference type="Google" id="ProtNLM"/>
    </source>
</evidence>
<dbReference type="InterPro" id="IPR012106">
    <property type="entry name" value="Phage_Mu_Gp1"/>
</dbReference>
<gene>
    <name evidence="3" type="ORF">J5Y06_12345</name>
</gene>
<dbReference type="Pfam" id="PF10123">
    <property type="entry name" value="Mu-like_Pro"/>
    <property type="match status" value="1"/>
</dbReference>
<evidence type="ECO:0000256" key="1">
    <source>
        <dbReference type="SAM" id="MobiDB-lite"/>
    </source>
</evidence>
<accession>A0A8J7R193</accession>
<evidence type="ECO:0000313" key="3">
    <source>
        <dbReference type="EMBL" id="MBP0439442.1"/>
    </source>
</evidence>
<comment type="caution">
    <text evidence="3">The sequence shown here is derived from an EMBL/GenBank/DDBJ whole genome shotgun (WGS) entry which is preliminary data.</text>
</comment>
<name>A0A8J7R193_9HYPH</name>
<protein>
    <recommendedName>
        <fullName evidence="5">Mu-like prophage I protein</fullName>
    </recommendedName>
</protein>
<dbReference type="AlphaFoldDB" id="A0A8J7R193"/>
<keyword evidence="2" id="KW-0732">Signal</keyword>
<dbReference type="EMBL" id="JAGIYY010000003">
    <property type="protein sequence ID" value="MBP0439442.1"/>
    <property type="molecule type" value="Genomic_DNA"/>
</dbReference>
<dbReference type="PIRSF" id="PIRSF016624">
    <property type="entry name" value="Mu_prophg_I"/>
    <property type="match status" value="1"/>
</dbReference>